<keyword evidence="7" id="KW-1185">Reference proteome</keyword>
<proteinExistence type="inferred from homology"/>
<gene>
    <name evidence="6" type="ORF">DL237_17790</name>
</gene>
<dbReference type="InterPro" id="IPR000847">
    <property type="entry name" value="LysR_HTH_N"/>
</dbReference>
<dbReference type="AlphaFoldDB" id="A0A399IWC4"/>
<keyword evidence="2" id="KW-0805">Transcription regulation</keyword>
<evidence type="ECO:0000313" key="7">
    <source>
        <dbReference type="Proteomes" id="UP000265848"/>
    </source>
</evidence>
<dbReference type="PANTHER" id="PTHR30537">
    <property type="entry name" value="HTH-TYPE TRANSCRIPTIONAL REGULATOR"/>
    <property type="match status" value="1"/>
</dbReference>
<dbReference type="InterPro" id="IPR005119">
    <property type="entry name" value="LysR_subst-bd"/>
</dbReference>
<sequence>MDTIDNMRTFLAVAKAGSFSAAARDLNTVPSVVSKKINRLEDQIGAALFLRSTRKLTLTETGDRFYPRFLSIVHDVAETFADIRQTKSDLDGTLRIKCPTTLSVLHFGRIVTEFQAAHPRTKIDLVLMDRSVNPIEEGFDIAIGALPATFPNVDIVALCPYLRQVVAAPDYLRDAGPLDHPRDLLDHTCLTFHPSGSNWTFIGEQGPVSVDVHSRFSVNDSQVLVDAALLNLGVALVAGYLARPYVETGQLCEVLPGFAVPDIWVNAYIPKTQIKKELVSAMLDWIRDAVAPVAPWDRPRQGSVGVAT</sequence>
<name>A0A399IWC4_9RHOB</name>
<dbReference type="Gene3D" id="1.10.10.10">
    <property type="entry name" value="Winged helix-like DNA-binding domain superfamily/Winged helix DNA-binding domain"/>
    <property type="match status" value="1"/>
</dbReference>
<organism evidence="6 7">
    <name type="scientific">Pseudooceanicola sediminis</name>
    <dbReference type="NCBI Taxonomy" id="2211117"/>
    <lineage>
        <taxon>Bacteria</taxon>
        <taxon>Pseudomonadati</taxon>
        <taxon>Pseudomonadota</taxon>
        <taxon>Alphaproteobacteria</taxon>
        <taxon>Rhodobacterales</taxon>
        <taxon>Paracoccaceae</taxon>
        <taxon>Pseudooceanicola</taxon>
    </lineage>
</organism>
<keyword evidence="4" id="KW-0804">Transcription</keyword>
<dbReference type="PROSITE" id="PS50931">
    <property type="entry name" value="HTH_LYSR"/>
    <property type="match status" value="1"/>
</dbReference>
<keyword evidence="3" id="KW-0238">DNA-binding</keyword>
<evidence type="ECO:0000256" key="4">
    <source>
        <dbReference type="ARBA" id="ARBA00023163"/>
    </source>
</evidence>
<feature type="domain" description="HTH lysR-type" evidence="5">
    <location>
        <begin position="1"/>
        <end position="59"/>
    </location>
</feature>
<accession>A0A399IWC4</accession>
<dbReference type="SUPFAM" id="SSF46785">
    <property type="entry name" value="Winged helix' DNA-binding domain"/>
    <property type="match status" value="1"/>
</dbReference>
<dbReference type="RefSeq" id="WP_119400448.1">
    <property type="nucleotide sequence ID" value="NZ_QWJJ01000018.1"/>
</dbReference>
<dbReference type="Proteomes" id="UP000265848">
    <property type="component" value="Unassembled WGS sequence"/>
</dbReference>
<dbReference type="SUPFAM" id="SSF53850">
    <property type="entry name" value="Periplasmic binding protein-like II"/>
    <property type="match status" value="1"/>
</dbReference>
<dbReference type="PANTHER" id="PTHR30537:SF35">
    <property type="entry name" value="TRANSCRIPTIONAL REGULATORY PROTEIN"/>
    <property type="match status" value="1"/>
</dbReference>
<dbReference type="Pfam" id="PF00126">
    <property type="entry name" value="HTH_1"/>
    <property type="match status" value="1"/>
</dbReference>
<dbReference type="FunFam" id="1.10.10.10:FF:000001">
    <property type="entry name" value="LysR family transcriptional regulator"/>
    <property type="match status" value="1"/>
</dbReference>
<evidence type="ECO:0000256" key="3">
    <source>
        <dbReference type="ARBA" id="ARBA00023125"/>
    </source>
</evidence>
<protein>
    <submittedName>
        <fullName evidence="6">LysR family transcriptional regulator</fullName>
    </submittedName>
</protein>
<dbReference type="CDD" id="cd08422">
    <property type="entry name" value="PBP2_CrgA_like"/>
    <property type="match status" value="1"/>
</dbReference>
<dbReference type="OrthoDB" id="9813056at2"/>
<dbReference type="Gene3D" id="3.40.190.290">
    <property type="match status" value="1"/>
</dbReference>
<dbReference type="Pfam" id="PF03466">
    <property type="entry name" value="LysR_substrate"/>
    <property type="match status" value="1"/>
</dbReference>
<comment type="similarity">
    <text evidence="1">Belongs to the LysR transcriptional regulatory family.</text>
</comment>
<reference evidence="6 7" key="1">
    <citation type="submission" date="2018-08" db="EMBL/GenBank/DDBJ databases">
        <title>Pseudooceanicola sediminis CY03 in the family Rhodobacteracea.</title>
        <authorList>
            <person name="Zhang Y.-J."/>
        </authorList>
    </citation>
    <scope>NUCLEOTIDE SEQUENCE [LARGE SCALE GENOMIC DNA]</scope>
    <source>
        <strain evidence="6 7">CY03</strain>
    </source>
</reference>
<evidence type="ECO:0000259" key="5">
    <source>
        <dbReference type="PROSITE" id="PS50931"/>
    </source>
</evidence>
<dbReference type="GO" id="GO:0006351">
    <property type="term" value="P:DNA-templated transcription"/>
    <property type="evidence" value="ECO:0007669"/>
    <property type="project" value="TreeGrafter"/>
</dbReference>
<evidence type="ECO:0000313" key="6">
    <source>
        <dbReference type="EMBL" id="RII37341.1"/>
    </source>
</evidence>
<evidence type="ECO:0000256" key="1">
    <source>
        <dbReference type="ARBA" id="ARBA00009437"/>
    </source>
</evidence>
<comment type="caution">
    <text evidence="6">The sequence shown here is derived from an EMBL/GenBank/DDBJ whole genome shotgun (WGS) entry which is preliminary data.</text>
</comment>
<dbReference type="InterPro" id="IPR036390">
    <property type="entry name" value="WH_DNA-bd_sf"/>
</dbReference>
<dbReference type="InterPro" id="IPR036388">
    <property type="entry name" value="WH-like_DNA-bd_sf"/>
</dbReference>
<dbReference type="GO" id="GO:0043565">
    <property type="term" value="F:sequence-specific DNA binding"/>
    <property type="evidence" value="ECO:0007669"/>
    <property type="project" value="TreeGrafter"/>
</dbReference>
<dbReference type="EMBL" id="QWJJ01000018">
    <property type="protein sequence ID" value="RII37341.1"/>
    <property type="molecule type" value="Genomic_DNA"/>
</dbReference>
<evidence type="ECO:0000256" key="2">
    <source>
        <dbReference type="ARBA" id="ARBA00023015"/>
    </source>
</evidence>
<dbReference type="GO" id="GO:0003700">
    <property type="term" value="F:DNA-binding transcription factor activity"/>
    <property type="evidence" value="ECO:0007669"/>
    <property type="project" value="InterPro"/>
</dbReference>
<dbReference type="InterPro" id="IPR058163">
    <property type="entry name" value="LysR-type_TF_proteobact-type"/>
</dbReference>